<organism evidence="3 4">
    <name type="scientific">Clostridium pasteurianum BC1</name>
    <dbReference type="NCBI Taxonomy" id="86416"/>
    <lineage>
        <taxon>Bacteria</taxon>
        <taxon>Bacillati</taxon>
        <taxon>Bacillota</taxon>
        <taxon>Clostridia</taxon>
        <taxon>Eubacteriales</taxon>
        <taxon>Clostridiaceae</taxon>
        <taxon>Clostridium</taxon>
    </lineage>
</organism>
<dbReference type="OrthoDB" id="9773293at2"/>
<keyword evidence="3" id="KW-0808">Transferase</keyword>
<dbReference type="SUPFAM" id="SSF53474">
    <property type="entry name" value="alpha/beta-Hydrolases"/>
    <property type="match status" value="1"/>
</dbReference>
<keyword evidence="1 3" id="KW-0378">Hydrolase</keyword>
<dbReference type="Pfam" id="PF00561">
    <property type="entry name" value="Abhydrolase_1"/>
    <property type="match status" value="1"/>
</dbReference>
<evidence type="ECO:0000313" key="3">
    <source>
        <dbReference type="EMBL" id="AGK96454.1"/>
    </source>
</evidence>
<dbReference type="InterPro" id="IPR050266">
    <property type="entry name" value="AB_hydrolase_sf"/>
</dbReference>
<keyword evidence="3" id="KW-0012">Acyltransferase</keyword>
<dbReference type="STRING" id="86416.Clopa_1509"/>
<reference evidence="3 4" key="1">
    <citation type="submission" date="2012-01" db="EMBL/GenBank/DDBJ databases">
        <title>Complete sequence of chromosome of Clostridium pasteurianum BC1.</title>
        <authorList>
            <consortium name="US DOE Joint Genome Institute"/>
            <person name="Lucas S."/>
            <person name="Han J."/>
            <person name="Lapidus A."/>
            <person name="Cheng J.-F."/>
            <person name="Goodwin L."/>
            <person name="Pitluck S."/>
            <person name="Peters L."/>
            <person name="Mikhailova N."/>
            <person name="Teshima H."/>
            <person name="Detter J.C."/>
            <person name="Han C."/>
            <person name="Tapia R."/>
            <person name="Land M."/>
            <person name="Hauser L."/>
            <person name="Kyrpides N."/>
            <person name="Ivanova N."/>
            <person name="Pagani I."/>
            <person name="Dunn J."/>
            <person name="Taghavi S."/>
            <person name="Francis A."/>
            <person name="van der Lelie D."/>
            <person name="Woyke T."/>
        </authorList>
    </citation>
    <scope>NUCLEOTIDE SEQUENCE [LARGE SCALE GENOMIC DNA]</scope>
    <source>
        <strain evidence="3 4">BC1</strain>
    </source>
</reference>
<dbReference type="PANTHER" id="PTHR43798">
    <property type="entry name" value="MONOACYLGLYCEROL LIPASE"/>
    <property type="match status" value="1"/>
</dbReference>
<dbReference type="HOGENOM" id="CLU_020336_12_2_9"/>
<dbReference type="PATRIC" id="fig|86416.3.peg.1486"/>
<dbReference type="Gene3D" id="3.40.50.1820">
    <property type="entry name" value="alpha/beta hydrolase"/>
    <property type="match status" value="1"/>
</dbReference>
<proteinExistence type="predicted"/>
<dbReference type="KEGG" id="cpas:Clopa_1509"/>
<dbReference type="GO" id="GO:0016787">
    <property type="term" value="F:hydrolase activity"/>
    <property type="evidence" value="ECO:0007669"/>
    <property type="project" value="UniProtKB-KW"/>
</dbReference>
<dbReference type="RefSeq" id="WP_015614775.1">
    <property type="nucleotide sequence ID" value="NC_021182.1"/>
</dbReference>
<keyword evidence="4" id="KW-1185">Reference proteome</keyword>
<dbReference type="GO" id="GO:0016746">
    <property type="term" value="F:acyltransferase activity"/>
    <property type="evidence" value="ECO:0007669"/>
    <property type="project" value="UniProtKB-KW"/>
</dbReference>
<evidence type="ECO:0000256" key="1">
    <source>
        <dbReference type="ARBA" id="ARBA00022801"/>
    </source>
</evidence>
<protein>
    <submittedName>
        <fullName evidence="3">Putative hydrolase or acyltransferase of alpha/beta superfamily</fullName>
    </submittedName>
</protein>
<dbReference type="PANTHER" id="PTHR43798:SF31">
    <property type="entry name" value="AB HYDROLASE SUPERFAMILY PROTEIN YCLE"/>
    <property type="match status" value="1"/>
</dbReference>
<accession>R4K7E5</accession>
<evidence type="ECO:0000259" key="2">
    <source>
        <dbReference type="Pfam" id="PF00561"/>
    </source>
</evidence>
<dbReference type="AlphaFoldDB" id="R4K7E5"/>
<dbReference type="EMBL" id="CP003261">
    <property type="protein sequence ID" value="AGK96454.1"/>
    <property type="molecule type" value="Genomic_DNA"/>
</dbReference>
<dbReference type="eggNOG" id="COG2021">
    <property type="taxonomic scope" value="Bacteria"/>
</dbReference>
<name>R4K7E5_CLOPA</name>
<dbReference type="InterPro" id="IPR029058">
    <property type="entry name" value="AB_hydrolase_fold"/>
</dbReference>
<feature type="domain" description="AB hydrolase-1" evidence="2">
    <location>
        <begin position="46"/>
        <end position="231"/>
    </location>
</feature>
<evidence type="ECO:0000313" key="4">
    <source>
        <dbReference type="Proteomes" id="UP000013523"/>
    </source>
</evidence>
<dbReference type="InterPro" id="IPR000073">
    <property type="entry name" value="AB_hydrolase_1"/>
</dbReference>
<sequence length="244" mass="28392">MNKPYLIMLPGWGMKSSVFEKINEFLSMNFQLISIEWDNIHSIDEFKQRIIKVIEQKQLTYFSLLGWSLGSLVAQEIALDASWNINNVILIGGTSCFVQHKEDEYNIGWNKRIVERMKFQLNRNPKETLLNFNSAMFSKVEKQKKYDIQFLRIIKDSIEDQSINSLILGLDYLIEKDLRNRLVDINIPLLIIHGEEDSICPLESAVYIKNMVSHCHIKIIKQAGHIPFFTNASDCYNAICEFIL</sequence>
<gene>
    <name evidence="3" type="ORF">Clopa_1509</name>
</gene>
<dbReference type="Proteomes" id="UP000013523">
    <property type="component" value="Chromosome"/>
</dbReference>
<dbReference type="GO" id="GO:0016020">
    <property type="term" value="C:membrane"/>
    <property type="evidence" value="ECO:0007669"/>
    <property type="project" value="TreeGrafter"/>
</dbReference>